<reference evidence="2" key="2">
    <citation type="submission" date="2025-09" db="UniProtKB">
        <authorList>
            <consortium name="Ensembl"/>
        </authorList>
    </citation>
    <scope>IDENTIFICATION</scope>
</reference>
<reference evidence="2" key="1">
    <citation type="submission" date="2025-08" db="UniProtKB">
        <authorList>
            <consortium name="Ensembl"/>
        </authorList>
    </citation>
    <scope>IDENTIFICATION</scope>
</reference>
<organism evidence="2 3">
    <name type="scientific">Paramormyrops kingsleyae</name>
    <dbReference type="NCBI Taxonomy" id="1676925"/>
    <lineage>
        <taxon>Eukaryota</taxon>
        <taxon>Metazoa</taxon>
        <taxon>Chordata</taxon>
        <taxon>Craniata</taxon>
        <taxon>Vertebrata</taxon>
        <taxon>Euteleostomi</taxon>
        <taxon>Actinopterygii</taxon>
        <taxon>Neopterygii</taxon>
        <taxon>Teleostei</taxon>
        <taxon>Osteoglossocephala</taxon>
        <taxon>Osteoglossomorpha</taxon>
        <taxon>Osteoglossiformes</taxon>
        <taxon>Mormyridae</taxon>
        <taxon>Paramormyrops</taxon>
    </lineage>
</organism>
<dbReference type="InterPro" id="IPR023577">
    <property type="entry name" value="CYTH_domain"/>
</dbReference>
<protein>
    <submittedName>
        <fullName evidence="2">Si:ch211-156b7.4</fullName>
    </submittedName>
</protein>
<dbReference type="InterPro" id="IPR008173">
    <property type="entry name" value="Adenylyl_cyclase_CyaB"/>
</dbReference>
<dbReference type="Ensembl" id="ENSPKIT00000034834.1">
    <property type="protein sequence ID" value="ENSPKIP00000010699.1"/>
    <property type="gene ID" value="ENSPKIG00000025318.1"/>
</dbReference>
<evidence type="ECO:0000313" key="2">
    <source>
        <dbReference type="Ensembl" id="ENSPKIP00000010699.1"/>
    </source>
</evidence>
<evidence type="ECO:0000313" key="3">
    <source>
        <dbReference type="Proteomes" id="UP000261540"/>
    </source>
</evidence>
<dbReference type="PROSITE" id="PS51707">
    <property type="entry name" value="CYTH"/>
    <property type="match status" value="1"/>
</dbReference>
<dbReference type="GeneTree" id="ENSGT00390000003014"/>
<feature type="domain" description="CYTH" evidence="1">
    <location>
        <begin position="68"/>
        <end position="235"/>
    </location>
</feature>
<dbReference type="CDD" id="cd07890">
    <property type="entry name" value="CYTH-like_AC_IV-like"/>
    <property type="match status" value="1"/>
</dbReference>
<dbReference type="Pfam" id="PF01928">
    <property type="entry name" value="CYTH"/>
    <property type="match status" value="1"/>
</dbReference>
<dbReference type="InterPro" id="IPR033469">
    <property type="entry name" value="CYTH-like_dom_sf"/>
</dbReference>
<sequence>MSLADKAQLQYLIHVPDRQQGGQANYAVSPVRALKSGLPLRRFHQGVKHFKYPERFALLSKLYFLEMPSNVEVKAAVRNVELLSQRAKELSKSEGTVIHQHDTFFKVPQGRLKLRKFTDGTGQMIFYERPDLDGPKLSNYSITVTRDPDGLTVILSDALGVLGTVEKERHLFLVGQTRVHVDTVKDLGHFMELEVVMKEGQNAEEGETIAQQLMEHLGVEKDDLIVGAYMDLLQKKGMKCQP</sequence>
<dbReference type="SUPFAM" id="SSF55154">
    <property type="entry name" value="CYTH-like phosphatases"/>
    <property type="match status" value="1"/>
</dbReference>
<dbReference type="SMART" id="SM01118">
    <property type="entry name" value="CYTH"/>
    <property type="match status" value="1"/>
</dbReference>
<dbReference type="Proteomes" id="UP000261540">
    <property type="component" value="Unplaced"/>
</dbReference>
<accession>A0A3B3QXR3</accession>
<name>A0A3B3QXR3_9TELE</name>
<dbReference type="STRING" id="1676925.ENSPKIP00000010699"/>
<dbReference type="PANTHER" id="PTHR21028:SF2">
    <property type="entry name" value="CYTH DOMAIN-CONTAINING PROTEIN"/>
    <property type="match status" value="1"/>
</dbReference>
<keyword evidence="3" id="KW-1185">Reference proteome</keyword>
<proteinExistence type="predicted"/>
<dbReference type="GO" id="GO:0016462">
    <property type="term" value="F:pyrophosphatase activity"/>
    <property type="evidence" value="ECO:0007669"/>
    <property type="project" value="UniProtKB-ARBA"/>
</dbReference>
<dbReference type="PANTHER" id="PTHR21028">
    <property type="entry name" value="SI:CH211-156B7.4"/>
    <property type="match status" value="1"/>
</dbReference>
<evidence type="ECO:0000259" key="1">
    <source>
        <dbReference type="PROSITE" id="PS51707"/>
    </source>
</evidence>
<dbReference type="Gene3D" id="2.40.320.10">
    <property type="entry name" value="Hypothetical Protein Pfu-838710-001"/>
    <property type="match status" value="1"/>
</dbReference>
<dbReference type="AlphaFoldDB" id="A0A3B3QXR3"/>